<feature type="domain" description="Glycosyl transferase family 28 C-terminal" evidence="12">
    <location>
        <begin position="196"/>
        <end position="345"/>
    </location>
</feature>
<dbReference type="InterPro" id="IPR007235">
    <property type="entry name" value="Glyco_trans_28_C"/>
</dbReference>
<dbReference type="PANTHER" id="PTHR21015:SF22">
    <property type="entry name" value="GLYCOSYLTRANSFERASE"/>
    <property type="match status" value="1"/>
</dbReference>
<dbReference type="GO" id="GO:0009252">
    <property type="term" value="P:peptidoglycan biosynthetic process"/>
    <property type="evidence" value="ECO:0007669"/>
    <property type="project" value="UniProtKB-UniRule"/>
</dbReference>
<evidence type="ECO:0000256" key="4">
    <source>
        <dbReference type="ARBA" id="ARBA00022679"/>
    </source>
</evidence>
<comment type="similarity">
    <text evidence="10">Belongs to the glycosyltransferase 28 family. MurG subfamily.</text>
</comment>
<dbReference type="GO" id="GO:0005886">
    <property type="term" value="C:plasma membrane"/>
    <property type="evidence" value="ECO:0007669"/>
    <property type="project" value="UniProtKB-SubCell"/>
</dbReference>
<name>A0AA48HY03_9FIRM</name>
<dbReference type="PANTHER" id="PTHR21015">
    <property type="entry name" value="UDP-N-ACETYLGLUCOSAMINE--N-ACETYLMURAMYL-(PENTAPEPTIDE) PYROPHOSPHORYL-UNDECAPRENOL N-ACETYLGLUCOSAMINE TRANSFERASE 1"/>
    <property type="match status" value="1"/>
</dbReference>
<feature type="binding site" evidence="10">
    <location>
        <position position="202"/>
    </location>
    <ligand>
        <name>UDP-N-acetyl-alpha-D-glucosamine</name>
        <dbReference type="ChEBI" id="CHEBI:57705"/>
    </ligand>
</feature>
<feature type="binding site" evidence="10">
    <location>
        <position position="128"/>
    </location>
    <ligand>
        <name>UDP-N-acetyl-alpha-D-glucosamine</name>
        <dbReference type="ChEBI" id="CHEBI:57705"/>
    </ligand>
</feature>
<evidence type="ECO:0000256" key="3">
    <source>
        <dbReference type="ARBA" id="ARBA00022676"/>
    </source>
</evidence>
<keyword evidence="7 10" id="KW-0472">Membrane</keyword>
<dbReference type="Proteomes" id="UP001337580">
    <property type="component" value="Chromosome"/>
</dbReference>
<keyword evidence="1 10" id="KW-1003">Cell membrane</keyword>
<evidence type="ECO:0000259" key="12">
    <source>
        <dbReference type="Pfam" id="PF04101"/>
    </source>
</evidence>
<accession>A0AA48HY03</accession>
<feature type="binding site" evidence="10">
    <location>
        <position position="253"/>
    </location>
    <ligand>
        <name>UDP-N-acetyl-alpha-D-glucosamine</name>
        <dbReference type="ChEBI" id="CHEBI:57705"/>
    </ligand>
</feature>
<dbReference type="KEGG" id="ips:CfP315_0335"/>
<keyword evidence="9 10" id="KW-0961">Cell wall biogenesis/degradation</keyword>
<dbReference type="InterPro" id="IPR006009">
    <property type="entry name" value="GlcNAc_MurG"/>
</dbReference>
<feature type="domain" description="Glycosyltransferase family 28 N-terminal" evidence="11">
    <location>
        <begin position="3"/>
        <end position="146"/>
    </location>
</feature>
<dbReference type="InterPro" id="IPR004276">
    <property type="entry name" value="GlycoTrans_28_N"/>
</dbReference>
<dbReference type="GO" id="GO:0051301">
    <property type="term" value="P:cell division"/>
    <property type="evidence" value="ECO:0007669"/>
    <property type="project" value="UniProtKB-KW"/>
</dbReference>
<dbReference type="HAMAP" id="MF_00033">
    <property type="entry name" value="MurG"/>
    <property type="match status" value="1"/>
</dbReference>
<evidence type="ECO:0000256" key="7">
    <source>
        <dbReference type="ARBA" id="ARBA00023136"/>
    </source>
</evidence>
<sequence length="375" mass="42253">MRIIFVGGGTSGHINPALNMASYLKKIEPDSQILYIGSKNGLEKELSKKAKVDFKSINVSGFLRKFSLRATYKNLISCLKILISDMESKKILKDFNPDICMGTGGYVCGPFLRRAYKMNIPFVIHEQNSIPGLTTKLLAKKASKIMLAMPDIKECLPKEKVELVGNPLKSTFLEKNQAIKMINEKYGKNLINKKIVLSFGGSLGSGAINSVILKIIKEGIFFHIHAYGRNGKKIFKNLDKIENLSKFLIREYIYDMDICMAAADVIICRSGSMTISEIISLRKPAILIPSPNVANNHQYFNALFLSESDAATMIEEKNLTMENLKSKINEILNDKNIRKRYAENLKKISTTNTNEKIHEILKFYSKKTRIVLDRG</sequence>
<dbReference type="EMBL" id="AP027924">
    <property type="protein sequence ID" value="BED91804.1"/>
    <property type="molecule type" value="Genomic_DNA"/>
</dbReference>
<keyword evidence="4 10" id="KW-0808">Transferase</keyword>
<evidence type="ECO:0000256" key="6">
    <source>
        <dbReference type="ARBA" id="ARBA00022984"/>
    </source>
</evidence>
<keyword evidence="2 10" id="KW-0132">Cell division</keyword>
<dbReference type="AlphaFoldDB" id="A0AA48HY03"/>
<evidence type="ECO:0000256" key="2">
    <source>
        <dbReference type="ARBA" id="ARBA00022618"/>
    </source>
</evidence>
<comment type="caution">
    <text evidence="10">Lacks conserved residue(s) required for the propagation of feature annotation.</text>
</comment>
<keyword evidence="3 10" id="KW-0328">Glycosyltransferase</keyword>
<evidence type="ECO:0000256" key="5">
    <source>
        <dbReference type="ARBA" id="ARBA00022960"/>
    </source>
</evidence>
<reference evidence="13" key="1">
    <citation type="journal article" date="2023" name="ISME J.">
        <title>Emergence of putative energy parasites within Clostridia revealed by genome analysis of a novel endosymbiotic clade.</title>
        <authorList>
            <person name="Takahashi K."/>
            <person name="Kuwahara H."/>
            <person name="Horikawa Y."/>
            <person name="Izawa K."/>
            <person name="Kato D."/>
            <person name="Inagaki T."/>
            <person name="Yuki M."/>
            <person name="Ohkuma M."/>
            <person name="Hongoh Y."/>
        </authorList>
    </citation>
    <scope>NUCLEOTIDE SEQUENCE</scope>
    <source>
        <strain evidence="13">CfP3-15</strain>
    </source>
</reference>
<evidence type="ECO:0000256" key="1">
    <source>
        <dbReference type="ARBA" id="ARBA00022475"/>
    </source>
</evidence>
<feature type="binding site" evidence="10">
    <location>
        <position position="298"/>
    </location>
    <ligand>
        <name>UDP-N-acetyl-alpha-D-glucosamine</name>
        <dbReference type="ChEBI" id="CHEBI:57705"/>
    </ligand>
</feature>
<organism evidence="13">
    <name type="scientific">Candidatus Improbicoccus pseudotrichonymphae</name>
    <dbReference type="NCBI Taxonomy" id="3033792"/>
    <lineage>
        <taxon>Bacteria</taxon>
        <taxon>Bacillati</taxon>
        <taxon>Bacillota</taxon>
        <taxon>Clostridia</taxon>
        <taxon>Candidatus Improbicoccus</taxon>
    </lineage>
</organism>
<dbReference type="GO" id="GO:0005975">
    <property type="term" value="P:carbohydrate metabolic process"/>
    <property type="evidence" value="ECO:0007669"/>
    <property type="project" value="InterPro"/>
</dbReference>
<protein>
    <recommendedName>
        <fullName evidence="10">UDP-N-acetylglucosamine--N-acetylmuramyl-(pentapeptide) pyrophosphoryl-undecaprenol N-acetylglucosamine transferase</fullName>
        <ecNumber evidence="10">2.4.1.227</ecNumber>
    </recommendedName>
    <alternativeName>
        <fullName evidence="10">Undecaprenyl-PP-MurNAc-pentapeptide-UDPGlcNAc GlcNAc transferase</fullName>
    </alternativeName>
</protein>
<dbReference type="GO" id="GO:0071555">
    <property type="term" value="P:cell wall organization"/>
    <property type="evidence" value="ECO:0007669"/>
    <property type="project" value="UniProtKB-KW"/>
</dbReference>
<gene>
    <name evidence="10" type="primary">murG</name>
    <name evidence="13" type="ORF">CfP315_0335</name>
</gene>
<evidence type="ECO:0000256" key="10">
    <source>
        <dbReference type="HAMAP-Rule" id="MF_00033"/>
    </source>
</evidence>
<evidence type="ECO:0000313" key="13">
    <source>
        <dbReference type="EMBL" id="BED91804.1"/>
    </source>
</evidence>
<keyword evidence="6 10" id="KW-0573">Peptidoglycan synthesis</keyword>
<comment type="catalytic activity">
    <reaction evidence="10">
        <text>di-trans,octa-cis-undecaprenyl diphospho-N-acetyl-alpha-D-muramoyl-L-alanyl-D-glutamyl-meso-2,6-diaminopimeloyl-D-alanyl-D-alanine + UDP-N-acetyl-alpha-D-glucosamine = di-trans,octa-cis-undecaprenyl diphospho-[N-acetyl-alpha-D-glucosaminyl-(1-&gt;4)]-N-acetyl-alpha-D-muramoyl-L-alanyl-D-glutamyl-meso-2,6-diaminopimeloyl-D-alanyl-D-alanine + UDP + H(+)</text>
        <dbReference type="Rhea" id="RHEA:31227"/>
        <dbReference type="ChEBI" id="CHEBI:15378"/>
        <dbReference type="ChEBI" id="CHEBI:57705"/>
        <dbReference type="ChEBI" id="CHEBI:58223"/>
        <dbReference type="ChEBI" id="CHEBI:61387"/>
        <dbReference type="ChEBI" id="CHEBI:61388"/>
        <dbReference type="EC" id="2.4.1.227"/>
    </reaction>
</comment>
<comment type="function">
    <text evidence="10">Cell wall formation. Catalyzes the transfer of a GlcNAc subunit on undecaprenyl-pyrophosphoryl-MurNAc-pentapeptide (lipid intermediate I) to form undecaprenyl-pyrophosphoryl-MurNAc-(pentapeptide)GlcNAc (lipid intermediate II).</text>
</comment>
<dbReference type="Pfam" id="PF03033">
    <property type="entry name" value="Glyco_transf_28"/>
    <property type="match status" value="1"/>
</dbReference>
<dbReference type="SUPFAM" id="SSF53756">
    <property type="entry name" value="UDP-Glycosyltransferase/glycogen phosphorylase"/>
    <property type="match status" value="1"/>
</dbReference>
<dbReference type="Gene3D" id="3.40.50.2000">
    <property type="entry name" value="Glycogen Phosphorylase B"/>
    <property type="match status" value="2"/>
</dbReference>
<dbReference type="GO" id="GO:0050511">
    <property type="term" value="F:undecaprenyldiphospho-muramoylpentapeptide beta-N-acetylglucosaminyltransferase activity"/>
    <property type="evidence" value="ECO:0007669"/>
    <property type="project" value="UniProtKB-UniRule"/>
</dbReference>
<dbReference type="Pfam" id="PF04101">
    <property type="entry name" value="Glyco_tran_28_C"/>
    <property type="match status" value="1"/>
</dbReference>
<keyword evidence="8 10" id="KW-0131">Cell cycle</keyword>
<evidence type="ECO:0000259" key="11">
    <source>
        <dbReference type="Pfam" id="PF03033"/>
    </source>
</evidence>
<evidence type="ECO:0000256" key="9">
    <source>
        <dbReference type="ARBA" id="ARBA00023316"/>
    </source>
</evidence>
<dbReference type="GO" id="GO:0008360">
    <property type="term" value="P:regulation of cell shape"/>
    <property type="evidence" value="ECO:0007669"/>
    <property type="project" value="UniProtKB-KW"/>
</dbReference>
<keyword evidence="5 10" id="KW-0133">Cell shape</keyword>
<comment type="subcellular location">
    <subcellularLocation>
        <location evidence="10">Cell membrane</location>
        <topology evidence="10">Peripheral membrane protein</topology>
        <orientation evidence="10">Cytoplasmic side</orientation>
    </subcellularLocation>
</comment>
<dbReference type="CDD" id="cd03785">
    <property type="entry name" value="GT28_MurG"/>
    <property type="match status" value="1"/>
</dbReference>
<comment type="pathway">
    <text evidence="10">Cell wall biogenesis; peptidoglycan biosynthesis.</text>
</comment>
<proteinExistence type="inferred from homology"/>
<dbReference type="EC" id="2.4.1.227" evidence="10"/>
<evidence type="ECO:0000256" key="8">
    <source>
        <dbReference type="ARBA" id="ARBA00023306"/>
    </source>
</evidence>